<reference evidence="4" key="1">
    <citation type="submission" date="2016-10" db="EMBL/GenBank/DDBJ databases">
        <authorList>
            <person name="Varghese N."/>
            <person name="Submissions S."/>
        </authorList>
    </citation>
    <scope>NUCLEOTIDE SEQUENCE [LARGE SCALE GENOMIC DNA]</scope>
    <source>
        <strain evidence="4">OR362-8,ATCC BAA-1266,JCM 13504</strain>
    </source>
</reference>
<dbReference type="RefSeq" id="WP_092672780.1">
    <property type="nucleotide sequence ID" value="NZ_FOXS01000002.1"/>
</dbReference>
<keyword evidence="2" id="KW-0472">Membrane</keyword>
<keyword evidence="4" id="KW-1185">Reference proteome</keyword>
<dbReference type="AlphaFoldDB" id="A0A1I5YC27"/>
<feature type="transmembrane region" description="Helical" evidence="2">
    <location>
        <begin position="6"/>
        <end position="24"/>
    </location>
</feature>
<evidence type="ECO:0000256" key="1">
    <source>
        <dbReference type="SAM" id="MobiDB-lite"/>
    </source>
</evidence>
<evidence type="ECO:0000256" key="2">
    <source>
        <dbReference type="SAM" id="Phobius"/>
    </source>
</evidence>
<keyword evidence="2" id="KW-1133">Transmembrane helix</keyword>
<name>A0A1I5YC27_HYMAR</name>
<dbReference type="EMBL" id="FOXS01000002">
    <property type="protein sequence ID" value="SFQ41746.1"/>
    <property type="molecule type" value="Genomic_DNA"/>
</dbReference>
<proteinExistence type="predicted"/>
<gene>
    <name evidence="3" type="ORF">SAMN04515668_2355</name>
</gene>
<accession>A0A1I5YC27</accession>
<keyword evidence="2" id="KW-0812">Transmembrane</keyword>
<evidence type="ECO:0000313" key="4">
    <source>
        <dbReference type="Proteomes" id="UP000199029"/>
    </source>
</evidence>
<dbReference type="STRING" id="1227077.SAMN04515668_2355"/>
<feature type="region of interest" description="Disordered" evidence="1">
    <location>
        <begin position="37"/>
        <end position="76"/>
    </location>
</feature>
<organism evidence="3 4">
    <name type="scientific">Hymenobacter arizonensis</name>
    <name type="common">Siccationidurans arizonensis</name>
    <dbReference type="NCBI Taxonomy" id="1227077"/>
    <lineage>
        <taxon>Bacteria</taxon>
        <taxon>Pseudomonadati</taxon>
        <taxon>Bacteroidota</taxon>
        <taxon>Cytophagia</taxon>
        <taxon>Cytophagales</taxon>
        <taxon>Hymenobacteraceae</taxon>
        <taxon>Hymenobacter</taxon>
    </lineage>
</organism>
<protein>
    <submittedName>
        <fullName evidence="3">Uncharacterized protein</fullName>
    </submittedName>
</protein>
<evidence type="ECO:0000313" key="3">
    <source>
        <dbReference type="EMBL" id="SFQ41746.1"/>
    </source>
</evidence>
<dbReference type="OrthoDB" id="886644at2"/>
<sequence>MLGKNPFRWLLFIVVFIVVAKLFYNLGYRAVTQKFGPKVETPRPTTRANREAEGLRGVTVDPADSAEAAQMSAPDK</sequence>
<dbReference type="Proteomes" id="UP000199029">
    <property type="component" value="Unassembled WGS sequence"/>
</dbReference>